<dbReference type="PROSITE" id="PS50213">
    <property type="entry name" value="FAS1"/>
    <property type="match status" value="1"/>
</dbReference>
<evidence type="ECO:0000256" key="1">
    <source>
        <dbReference type="ARBA" id="ARBA00022729"/>
    </source>
</evidence>
<sequence length="189" mass="20959">MRASWVWYLASAALASCSQLPLTPIMDTPLLTNPNGPTLADLLTLQQSSSIFYDYLRGIPDVVDRLEDTSGNTMSTVFVPKNTAVITLPRKPHLGPAEDQIEILSGRDYDERSRKNVARWINAHVVPAHPIELVGSHSTLLHGKSIHFEHQGEGDKSWERCTLEHGVKILQRVEATNGVLYIIDGTIKP</sequence>
<organism evidence="4 5">
    <name type="scientific">Rhizoctonia solani 123E</name>
    <dbReference type="NCBI Taxonomy" id="1423351"/>
    <lineage>
        <taxon>Eukaryota</taxon>
        <taxon>Fungi</taxon>
        <taxon>Dikarya</taxon>
        <taxon>Basidiomycota</taxon>
        <taxon>Agaricomycotina</taxon>
        <taxon>Agaricomycetes</taxon>
        <taxon>Cantharellales</taxon>
        <taxon>Ceratobasidiaceae</taxon>
        <taxon>Rhizoctonia</taxon>
    </lineage>
</organism>
<dbReference type="InterPro" id="IPR040200">
    <property type="entry name" value="Mug57-like"/>
</dbReference>
<dbReference type="Proteomes" id="UP000027456">
    <property type="component" value="Unassembled WGS sequence"/>
</dbReference>
<dbReference type="PANTHER" id="PTHR28156">
    <property type="entry name" value="FAS1 DOMAIN-CONTAINING PROTEIN YDR262W"/>
    <property type="match status" value="1"/>
</dbReference>
<dbReference type="EMBL" id="AZST01000367">
    <property type="protein sequence ID" value="KEP49405.1"/>
    <property type="molecule type" value="Genomic_DNA"/>
</dbReference>
<name>A0A074RVS2_9AGAM</name>
<protein>
    <submittedName>
        <fullName evidence="4">Fasciclin domain protein</fullName>
    </submittedName>
</protein>
<dbReference type="SUPFAM" id="SSF82153">
    <property type="entry name" value="FAS1 domain"/>
    <property type="match status" value="1"/>
</dbReference>
<gene>
    <name evidence="4" type="ORF">V565_101230</name>
</gene>
<dbReference type="HOGENOM" id="CLU_101498_0_0_1"/>
<dbReference type="Pfam" id="PF02469">
    <property type="entry name" value="Fasciclin"/>
    <property type="match status" value="1"/>
</dbReference>
<dbReference type="PROSITE" id="PS51257">
    <property type="entry name" value="PROKAR_LIPOPROTEIN"/>
    <property type="match status" value="1"/>
</dbReference>
<keyword evidence="5" id="KW-1185">Reference proteome</keyword>
<feature type="chain" id="PRO_5001698260" evidence="2">
    <location>
        <begin position="18"/>
        <end position="189"/>
    </location>
</feature>
<dbReference type="InterPro" id="IPR000782">
    <property type="entry name" value="FAS1_domain"/>
</dbReference>
<dbReference type="AlphaFoldDB" id="A0A074RVS2"/>
<feature type="domain" description="FAS1" evidence="3">
    <location>
        <begin position="36"/>
        <end position="187"/>
    </location>
</feature>
<dbReference type="Gene3D" id="2.30.180.10">
    <property type="entry name" value="FAS1 domain"/>
    <property type="match status" value="1"/>
</dbReference>
<evidence type="ECO:0000313" key="4">
    <source>
        <dbReference type="EMBL" id="KEP49405.1"/>
    </source>
</evidence>
<reference evidence="4 5" key="1">
    <citation type="submission" date="2013-12" db="EMBL/GenBank/DDBJ databases">
        <authorList>
            <person name="Cubeta M."/>
            <person name="Pakala S."/>
            <person name="Fedorova N."/>
            <person name="Thomas E."/>
            <person name="Dean R."/>
            <person name="Jabaji S."/>
            <person name="Neate S."/>
            <person name="Toda T."/>
            <person name="Tavantzis S."/>
            <person name="Vilgalys R."/>
            <person name="Bharathan N."/>
            <person name="Pakala S."/>
            <person name="Losada L.S."/>
            <person name="Zafar N."/>
            <person name="Nierman W."/>
        </authorList>
    </citation>
    <scope>NUCLEOTIDE SEQUENCE [LARGE SCALE GENOMIC DNA]</scope>
    <source>
        <strain evidence="4 5">123E</strain>
    </source>
</reference>
<dbReference type="PANTHER" id="PTHR28156:SF1">
    <property type="entry name" value="FAS1 DOMAIN-CONTAINING PROTEIN YDR262W"/>
    <property type="match status" value="1"/>
</dbReference>
<dbReference type="InterPro" id="IPR036378">
    <property type="entry name" value="FAS1_dom_sf"/>
</dbReference>
<accession>A0A074RVS2</accession>
<comment type="caution">
    <text evidence="4">The sequence shown here is derived from an EMBL/GenBank/DDBJ whole genome shotgun (WGS) entry which is preliminary data.</text>
</comment>
<evidence type="ECO:0000313" key="5">
    <source>
        <dbReference type="Proteomes" id="UP000027456"/>
    </source>
</evidence>
<proteinExistence type="predicted"/>
<keyword evidence="1 2" id="KW-0732">Signal</keyword>
<dbReference type="STRING" id="1423351.A0A074RVS2"/>
<evidence type="ECO:0000259" key="3">
    <source>
        <dbReference type="PROSITE" id="PS50213"/>
    </source>
</evidence>
<dbReference type="OrthoDB" id="5551751at2759"/>
<feature type="signal peptide" evidence="2">
    <location>
        <begin position="1"/>
        <end position="17"/>
    </location>
</feature>
<evidence type="ECO:0000256" key="2">
    <source>
        <dbReference type="SAM" id="SignalP"/>
    </source>
</evidence>